<name>A0A1B9NFK7_9MICO</name>
<evidence type="ECO:0000313" key="2">
    <source>
        <dbReference type="Proteomes" id="UP000093355"/>
    </source>
</evidence>
<protein>
    <submittedName>
        <fullName evidence="1">Uncharacterized protein</fullName>
    </submittedName>
</protein>
<reference evidence="1 2" key="1">
    <citation type="submission" date="2016-05" db="EMBL/GenBank/DDBJ databases">
        <authorList>
            <person name="Lavstsen T."/>
            <person name="Jespersen J.S."/>
        </authorList>
    </citation>
    <scope>NUCLEOTIDE SEQUENCE [LARGE SCALE GENOMIC DNA]</scope>
    <source>
        <strain evidence="1 2">YLB-01</strain>
    </source>
</reference>
<dbReference type="AlphaFoldDB" id="A0A1B9NFK7"/>
<accession>A0A1B9NFK7</accession>
<dbReference type="Pfam" id="PF11188">
    <property type="entry name" value="DUF2975"/>
    <property type="match status" value="1"/>
</dbReference>
<sequence>MDQRLPRPSLALVAITQALLGALFLVGLGAIAVLPGLAESTAVALPEYAELRVPLLAVAMALTMLGLVALAMIALLVHRIRGGSILTRSSLLWVDVFIGTLSCGAALVATGAVVISNGQAGSPFLALVEATAFLLLLALAGITLVLRSLLRHAMLLRTELDEVV</sequence>
<comment type="caution">
    <text evidence="1">The sequence shown here is derived from an EMBL/GenBank/DDBJ whole genome shotgun (WGS) entry which is preliminary data.</text>
</comment>
<evidence type="ECO:0000313" key="1">
    <source>
        <dbReference type="EMBL" id="OCG75385.1"/>
    </source>
</evidence>
<dbReference type="OrthoDB" id="5073903at2"/>
<dbReference type="InterPro" id="IPR021354">
    <property type="entry name" value="DUF2975"/>
</dbReference>
<dbReference type="RefSeq" id="WP_067024112.1">
    <property type="nucleotide sequence ID" value="NZ_CP038256.1"/>
</dbReference>
<proteinExistence type="predicted"/>
<dbReference type="EMBL" id="LXMD01000013">
    <property type="protein sequence ID" value="OCG75385.1"/>
    <property type="molecule type" value="Genomic_DNA"/>
</dbReference>
<organism evidence="1 2">
    <name type="scientific">Microbacterium sediminis</name>
    <dbReference type="NCBI Taxonomy" id="904291"/>
    <lineage>
        <taxon>Bacteria</taxon>
        <taxon>Bacillati</taxon>
        <taxon>Actinomycetota</taxon>
        <taxon>Actinomycetes</taxon>
        <taxon>Micrococcales</taxon>
        <taxon>Microbacteriaceae</taxon>
        <taxon>Microbacterium</taxon>
    </lineage>
</organism>
<dbReference type="STRING" id="904291.A7J15_03110"/>
<keyword evidence="2" id="KW-1185">Reference proteome</keyword>
<gene>
    <name evidence="1" type="ORF">A7J15_03110</name>
</gene>
<dbReference type="Proteomes" id="UP000093355">
    <property type="component" value="Unassembled WGS sequence"/>
</dbReference>